<dbReference type="PANTHER" id="PTHR36419:SF1">
    <property type="entry name" value="RHO1 GEF LOCALIZING PROTEIN 1"/>
    <property type="match status" value="1"/>
</dbReference>
<feature type="compositionally biased region" description="Low complexity" evidence="1">
    <location>
        <begin position="428"/>
        <end position="442"/>
    </location>
</feature>
<organism evidence="3 4">
    <name type="scientific">Phanerochaete carnosa (strain HHB-10118-sp)</name>
    <name type="common">White-rot fungus</name>
    <name type="synonym">Peniophora carnosa</name>
    <dbReference type="NCBI Taxonomy" id="650164"/>
    <lineage>
        <taxon>Eukaryota</taxon>
        <taxon>Fungi</taxon>
        <taxon>Dikarya</taxon>
        <taxon>Basidiomycota</taxon>
        <taxon>Agaricomycotina</taxon>
        <taxon>Agaricomycetes</taxon>
        <taxon>Polyporales</taxon>
        <taxon>Phanerochaetaceae</taxon>
        <taxon>Phanerochaete</taxon>
    </lineage>
</organism>
<feature type="region of interest" description="Disordered" evidence="1">
    <location>
        <begin position="422"/>
        <end position="447"/>
    </location>
</feature>
<dbReference type="GO" id="GO:0000935">
    <property type="term" value="C:division septum"/>
    <property type="evidence" value="ECO:0007669"/>
    <property type="project" value="TreeGrafter"/>
</dbReference>
<dbReference type="InterPro" id="IPR053060">
    <property type="entry name" value="Cytokinesis_Signaling_Reg"/>
</dbReference>
<gene>
    <name evidence="3" type="ORF">PHACADRAFT_208784</name>
</gene>
<feature type="compositionally biased region" description="Pro residues" evidence="1">
    <location>
        <begin position="904"/>
        <end position="916"/>
    </location>
</feature>
<dbReference type="Proteomes" id="UP000008370">
    <property type="component" value="Unassembled WGS sequence"/>
</dbReference>
<dbReference type="OrthoDB" id="4001642at2759"/>
<feature type="compositionally biased region" description="Pro residues" evidence="1">
    <location>
        <begin position="759"/>
        <end position="783"/>
    </location>
</feature>
<dbReference type="Pfam" id="PF02752">
    <property type="entry name" value="Arrestin_C"/>
    <property type="match status" value="1"/>
</dbReference>
<feature type="compositionally biased region" description="Basic and acidic residues" evidence="1">
    <location>
        <begin position="790"/>
        <end position="801"/>
    </location>
</feature>
<dbReference type="PANTHER" id="PTHR36419">
    <property type="entry name" value="ARRESTIN FAMILY PROTEIN 1"/>
    <property type="match status" value="1"/>
</dbReference>
<dbReference type="EMBL" id="JH930472">
    <property type="protein sequence ID" value="EKM55270.1"/>
    <property type="molecule type" value="Genomic_DNA"/>
</dbReference>
<sequence length="992" mass="105727">MSQAKLTLRPPPNVDFVQGYPGIPPGPDRPQAAVKGAIEVRVGPGGVKAKWVRIELRKVETLPGGGLASTYFDFVGQSPINLWQASEEYSLLSTILSQQDFPFSIRIPESIPPSIALEKAAGIKYELIATVCIKGKKGFLRRDKHVIVSTSAPIIIDKHELHSTWPVYAQPETRNTSSDGVTLFVERTHTCYGPGDRIAVTSVVKSESSQMIVLRGFEFMLRETTVFRAGAGTVGKKAAPQVKTGNVSEQKVPVNQTLYTGMQHKAELSLTVPSHHTSTTLNAARHIDITYVLTVKALLATGKPLVMDLPIIISNWPRSVSMEAVRRIGLAPNVSSHTQAHIGQPIISNAALSQMTLSPLSPGARSPNNHPYLSPAPTAITDSSSEATDTRTNSNFQTAPVVFSRNVDEFGTRTRGASIDLAPQTIGSTPAPATTTARPRSSGRGMAPAANRLTVTNYGEDMPEEVRNQNLQQLAAASHRRNTSLGSGARPQRGFLNAEEEKRMLYERAKAQVEQVQGTARTQSPPIELHSPTPVRDAGPILMAANDSVAPKPSGSGWMSAEDEKARLFNQAREAVRKTQGIVDDPDDVPAQAPSGYARSGSSTATGMSAGAAMYSQALNSVGRNPGTGASPSKRSYPTADEEKTALRRYQEATAAVARNQASAYNGMPAPASPSPASPPTASSPSKPTQPQSPSAPIPYDALYPNSGRMASPAPPGAGSSHHHQPSYLTEKEKLRRMYEAQDAAALASQQQQQHTGSSPPPPPVDAPAYMPPSSPMSFPPTPYANGALSEKEMLRRRYEEQDAAALAGAPPPATPARATSSHGRTLPTPRAQPTPPPGPSGSRPLTAAEEKARLRALYEAEEQGQSSPMYASPTNGTNGVNGHGAQGLQRHASVSSGSHYSEPPQPLVPPPLMPKPPREYMEETLQEDRALSTQIQAIDRGHEGGYTPRPDANLEFRSFTPFKGGFEAHATLPLAVPPPPSLPTKVGVADL</sequence>
<feature type="compositionally biased region" description="Pro residues" evidence="1">
    <location>
        <begin position="831"/>
        <end position="840"/>
    </location>
</feature>
<feature type="compositionally biased region" description="Low complexity" evidence="1">
    <location>
        <begin position="741"/>
        <end position="758"/>
    </location>
</feature>
<name>K5W7X5_PHACS</name>
<dbReference type="Gene3D" id="2.60.40.640">
    <property type="match status" value="1"/>
</dbReference>
<dbReference type="KEGG" id="pco:PHACADRAFT_208784"/>
<evidence type="ECO:0000313" key="3">
    <source>
        <dbReference type="EMBL" id="EKM55270.1"/>
    </source>
</evidence>
<dbReference type="HOGENOM" id="CLU_006109_0_0_1"/>
<feature type="compositionally biased region" description="Polar residues" evidence="1">
    <location>
        <begin position="864"/>
        <end position="879"/>
    </location>
</feature>
<feature type="region of interest" description="Disordered" evidence="1">
    <location>
        <begin position="620"/>
        <end position="645"/>
    </location>
</feature>
<reference evidence="3 4" key="1">
    <citation type="journal article" date="2012" name="BMC Genomics">
        <title>Comparative genomics of the white-rot fungi, Phanerochaete carnosa and P. chrysosporium, to elucidate the genetic basis of the distinct wood types they colonize.</title>
        <authorList>
            <person name="Suzuki H."/>
            <person name="MacDonald J."/>
            <person name="Syed K."/>
            <person name="Salamov A."/>
            <person name="Hori C."/>
            <person name="Aerts A."/>
            <person name="Henrissat B."/>
            <person name="Wiebenga A."/>
            <person name="vanKuyk P.A."/>
            <person name="Barry K."/>
            <person name="Lindquist E."/>
            <person name="LaButti K."/>
            <person name="Lapidus A."/>
            <person name="Lucas S."/>
            <person name="Coutinho P."/>
            <person name="Gong Y."/>
            <person name="Samejima M."/>
            <person name="Mahadevan R."/>
            <person name="Abou-Zaid M."/>
            <person name="de Vries R.P."/>
            <person name="Igarashi K."/>
            <person name="Yadav J.S."/>
            <person name="Grigoriev I.V."/>
            <person name="Master E.R."/>
        </authorList>
    </citation>
    <scope>NUCLEOTIDE SEQUENCE [LARGE SCALE GENOMIC DNA]</scope>
    <source>
        <strain evidence="3 4">HHB-10118-sp</strain>
    </source>
</reference>
<feature type="region of interest" description="Disordered" evidence="1">
    <location>
        <begin position="359"/>
        <end position="397"/>
    </location>
</feature>
<proteinExistence type="predicted"/>
<dbReference type="InParanoid" id="K5W7X5"/>
<dbReference type="InterPro" id="IPR014752">
    <property type="entry name" value="Arrestin-like_C"/>
</dbReference>
<dbReference type="AlphaFoldDB" id="K5W7X5"/>
<feature type="region of interest" description="Disordered" evidence="1">
    <location>
        <begin position="665"/>
        <end position="919"/>
    </location>
</feature>
<feature type="region of interest" description="Disordered" evidence="1">
    <location>
        <begin position="579"/>
        <end position="605"/>
    </location>
</feature>
<protein>
    <recommendedName>
        <fullName evidence="2">Arrestin C-terminal-like domain-containing protein</fullName>
    </recommendedName>
</protein>
<dbReference type="RefSeq" id="XP_007395601.1">
    <property type="nucleotide sequence ID" value="XM_007395539.1"/>
</dbReference>
<feature type="domain" description="Arrestin C-terminal-like" evidence="2">
    <location>
        <begin position="181"/>
        <end position="315"/>
    </location>
</feature>
<feature type="compositionally biased region" description="Polar residues" evidence="1">
    <location>
        <begin position="380"/>
        <end position="397"/>
    </location>
</feature>
<accession>K5W7X5</accession>
<keyword evidence="4" id="KW-1185">Reference proteome</keyword>
<evidence type="ECO:0000256" key="1">
    <source>
        <dbReference type="SAM" id="MobiDB-lite"/>
    </source>
</evidence>
<evidence type="ECO:0000313" key="4">
    <source>
        <dbReference type="Proteomes" id="UP000008370"/>
    </source>
</evidence>
<feature type="compositionally biased region" description="Low complexity" evidence="1">
    <location>
        <begin position="680"/>
        <end position="695"/>
    </location>
</feature>
<dbReference type="InterPro" id="IPR011022">
    <property type="entry name" value="Arrestin_C-like"/>
</dbReference>
<feature type="compositionally biased region" description="Basic and acidic residues" evidence="1">
    <location>
        <begin position="730"/>
        <end position="740"/>
    </location>
</feature>
<evidence type="ECO:0000259" key="2">
    <source>
        <dbReference type="Pfam" id="PF02752"/>
    </source>
</evidence>
<feature type="compositionally biased region" description="Polar residues" evidence="1">
    <location>
        <begin position="620"/>
        <end position="636"/>
    </location>
</feature>
<dbReference type="GO" id="GO:0000917">
    <property type="term" value="P:division septum assembly"/>
    <property type="evidence" value="ECO:0007669"/>
    <property type="project" value="TreeGrafter"/>
</dbReference>
<dbReference type="GeneID" id="18912788"/>
<feature type="compositionally biased region" description="Basic and acidic residues" evidence="1">
    <location>
        <begin position="849"/>
        <end position="859"/>
    </location>
</feature>